<dbReference type="Proteomes" id="UP000381260">
    <property type="component" value="Chromosome"/>
</dbReference>
<feature type="signal peptide" evidence="1">
    <location>
        <begin position="1"/>
        <end position="20"/>
    </location>
</feature>
<sequence length="105" mass="11107">MNYSLMALVLLALLPVTLQAAQSQRHSGHVASGTIRFIGEITAPACTIKHLNEGTVSNCSGITLANGKSPGISSLNNISPELVSNVTTETINNNEKLKNITISYK</sequence>
<feature type="chain" id="PRO_5024408276" description="Type 1 fimbrial protein" evidence="1">
    <location>
        <begin position="21"/>
        <end position="105"/>
    </location>
</feature>
<proteinExistence type="predicted"/>
<protein>
    <recommendedName>
        <fullName evidence="4">Type 1 fimbrial protein</fullName>
    </recommendedName>
</protein>
<evidence type="ECO:0000313" key="3">
    <source>
        <dbReference type="Proteomes" id="UP000381260"/>
    </source>
</evidence>
<dbReference type="RefSeq" id="WP_153860303.1">
    <property type="nucleotide sequence ID" value="NZ_CP045913.1"/>
</dbReference>
<evidence type="ECO:0008006" key="4">
    <source>
        <dbReference type="Google" id="ProtNLM"/>
    </source>
</evidence>
<organism evidence="2 3">
    <name type="scientific">Serratia proteamaculans</name>
    <dbReference type="NCBI Taxonomy" id="28151"/>
    <lineage>
        <taxon>Bacteria</taxon>
        <taxon>Pseudomonadati</taxon>
        <taxon>Pseudomonadota</taxon>
        <taxon>Gammaproteobacteria</taxon>
        <taxon>Enterobacterales</taxon>
        <taxon>Yersiniaceae</taxon>
        <taxon>Serratia</taxon>
    </lineage>
</organism>
<dbReference type="EMBL" id="CP045913">
    <property type="protein sequence ID" value="QGH63620.1"/>
    <property type="molecule type" value="Genomic_DNA"/>
</dbReference>
<dbReference type="AlphaFoldDB" id="A0A5Q2VHU0"/>
<accession>A0A5Q2VHU0</accession>
<gene>
    <name evidence="2" type="ORF">GHV41_23405</name>
</gene>
<evidence type="ECO:0000313" key="2">
    <source>
        <dbReference type="EMBL" id="QGH63620.1"/>
    </source>
</evidence>
<keyword evidence="1" id="KW-0732">Signal</keyword>
<reference evidence="2 3" key="1">
    <citation type="submission" date="2019-11" db="EMBL/GenBank/DDBJ databases">
        <title>The Phosphoenolpyruvate Phosphotransferase System Regulates Serratia proteamaculans 336X Biofilm Formation and Wheat Roots colonization.</title>
        <authorList>
            <person name="Liu F."/>
        </authorList>
    </citation>
    <scope>NUCLEOTIDE SEQUENCE [LARGE SCALE GENOMIC DNA]</scope>
    <source>
        <strain evidence="2 3">336X</strain>
    </source>
</reference>
<name>A0A5Q2VHU0_SERPR</name>
<evidence type="ECO:0000256" key="1">
    <source>
        <dbReference type="SAM" id="SignalP"/>
    </source>
</evidence>